<sequence>MPLILSITCSITAHAEYEDLQVNQLINDAIQSHPRIQAAMASQQATTEGITAAKLNLLPEPSISSGYDRDNDFVSQVNIRQPLWTGGRLSANVNQAIYDDKAAVETIYEQQNTVAKTTIDAWQSYIQAIAQQRIHLDNLNVLADFEAMMQRRVGQGVSARIELDLVTNRILQEQTAYQGALEQQRIAAARLSQLTGRAMPTTGSSAMPSIKALSAYAKQQAVSLEQQVFGQNGLNNPSVVKAQFEIESAKQQVLAQRAARYPTLYAQYEHAYYHDDEDTDRDNDGKFSVGLSYSPGAGLSNFALSRASEAQVSSLIQSQEAARRDVIEDIQVRYQKFSSAKDREVSLVAAVAGAQMVVSSYRRQFIAGRKSWLEVLNAVREHNDYQVQLVQTRAELLGSFYRLQVDLGLMPWQSQARNRTATETFSPVDSVRTWLQNQTDTLKRVASSARPRQDSSVRDRVSSPSETVAEAAALNLGDGDTMRTYAYPQLSTHVADDDGADGELALGSASYDADGLMSDDVEIMDESAQNNEIK</sequence>
<evidence type="ECO:0000256" key="3">
    <source>
        <dbReference type="ARBA" id="ARBA00022448"/>
    </source>
</evidence>
<keyword evidence="4" id="KW-1134">Transmembrane beta strand</keyword>
<evidence type="ECO:0000313" key="9">
    <source>
        <dbReference type="EMBL" id="GAA0315961.1"/>
    </source>
</evidence>
<dbReference type="Proteomes" id="UP001501787">
    <property type="component" value="Unassembled WGS sequence"/>
</dbReference>
<keyword evidence="10" id="KW-1185">Reference proteome</keyword>
<dbReference type="SUPFAM" id="SSF56954">
    <property type="entry name" value="Outer membrane efflux proteins (OEP)"/>
    <property type="match status" value="1"/>
</dbReference>
<dbReference type="EMBL" id="BAAAFR010000001">
    <property type="protein sequence ID" value="GAA0315961.1"/>
    <property type="molecule type" value="Genomic_DNA"/>
</dbReference>
<dbReference type="InterPro" id="IPR051906">
    <property type="entry name" value="TolC-like"/>
</dbReference>
<evidence type="ECO:0000256" key="1">
    <source>
        <dbReference type="ARBA" id="ARBA00004442"/>
    </source>
</evidence>
<gene>
    <name evidence="9" type="ORF">GCM10009129_11610</name>
</gene>
<feature type="compositionally biased region" description="Basic and acidic residues" evidence="8">
    <location>
        <begin position="451"/>
        <end position="461"/>
    </location>
</feature>
<evidence type="ECO:0000256" key="6">
    <source>
        <dbReference type="ARBA" id="ARBA00023136"/>
    </source>
</evidence>
<keyword evidence="7" id="KW-0998">Cell outer membrane</keyword>
<evidence type="ECO:0000256" key="5">
    <source>
        <dbReference type="ARBA" id="ARBA00022692"/>
    </source>
</evidence>
<keyword evidence="3" id="KW-0813">Transport</keyword>
<reference evidence="10" key="1">
    <citation type="journal article" date="2019" name="Int. J. Syst. Evol. Microbiol.">
        <title>The Global Catalogue of Microorganisms (GCM) 10K type strain sequencing project: providing services to taxonomists for standard genome sequencing and annotation.</title>
        <authorList>
            <consortium name="The Broad Institute Genomics Platform"/>
            <consortium name="The Broad Institute Genome Sequencing Center for Infectious Disease"/>
            <person name="Wu L."/>
            <person name="Ma J."/>
        </authorList>
    </citation>
    <scope>NUCLEOTIDE SEQUENCE [LARGE SCALE GENOMIC DNA]</scope>
    <source>
        <strain evidence="10">JCM 16343</strain>
    </source>
</reference>
<evidence type="ECO:0000313" key="10">
    <source>
        <dbReference type="Proteomes" id="UP001501787"/>
    </source>
</evidence>
<dbReference type="PANTHER" id="PTHR30026">
    <property type="entry name" value="OUTER MEMBRANE PROTEIN TOLC"/>
    <property type="match status" value="1"/>
</dbReference>
<dbReference type="Pfam" id="PF02321">
    <property type="entry name" value="OEP"/>
    <property type="match status" value="2"/>
</dbReference>
<evidence type="ECO:0000256" key="8">
    <source>
        <dbReference type="SAM" id="MobiDB-lite"/>
    </source>
</evidence>
<comment type="subcellular location">
    <subcellularLocation>
        <location evidence="1">Cell outer membrane</location>
    </subcellularLocation>
</comment>
<evidence type="ECO:0000256" key="7">
    <source>
        <dbReference type="ARBA" id="ARBA00023237"/>
    </source>
</evidence>
<name>A0ABP3FEA4_9GAMM</name>
<dbReference type="InterPro" id="IPR003423">
    <property type="entry name" value="OMP_efflux"/>
</dbReference>
<keyword evidence="5" id="KW-0812">Transmembrane</keyword>
<accession>A0ABP3FEA4</accession>
<comment type="caution">
    <text evidence="9">The sequence shown here is derived from an EMBL/GenBank/DDBJ whole genome shotgun (WGS) entry which is preliminary data.</text>
</comment>
<protein>
    <recommendedName>
        <fullName evidence="11">TolC family protein</fullName>
    </recommendedName>
</protein>
<evidence type="ECO:0008006" key="11">
    <source>
        <dbReference type="Google" id="ProtNLM"/>
    </source>
</evidence>
<evidence type="ECO:0000256" key="2">
    <source>
        <dbReference type="ARBA" id="ARBA00007613"/>
    </source>
</evidence>
<dbReference type="Gene3D" id="1.20.1600.10">
    <property type="entry name" value="Outer membrane efflux proteins (OEP)"/>
    <property type="match status" value="1"/>
</dbReference>
<evidence type="ECO:0000256" key="4">
    <source>
        <dbReference type="ARBA" id="ARBA00022452"/>
    </source>
</evidence>
<proteinExistence type="inferred from homology"/>
<feature type="region of interest" description="Disordered" evidence="8">
    <location>
        <begin position="442"/>
        <end position="466"/>
    </location>
</feature>
<comment type="similarity">
    <text evidence="2">Belongs to the outer membrane factor (OMF) (TC 1.B.17) family.</text>
</comment>
<keyword evidence="6" id="KW-0472">Membrane</keyword>
<dbReference type="PANTHER" id="PTHR30026:SF22">
    <property type="entry name" value="OUTER MEMBRANE EFFLUX PROTEIN"/>
    <property type="match status" value="1"/>
</dbReference>
<organism evidence="9 10">
    <name type="scientific">Psychrobacter aestuarii</name>
    <dbReference type="NCBI Taxonomy" id="556327"/>
    <lineage>
        <taxon>Bacteria</taxon>
        <taxon>Pseudomonadati</taxon>
        <taxon>Pseudomonadota</taxon>
        <taxon>Gammaproteobacteria</taxon>
        <taxon>Moraxellales</taxon>
        <taxon>Moraxellaceae</taxon>
        <taxon>Psychrobacter</taxon>
    </lineage>
</organism>